<evidence type="ECO:0000313" key="1">
    <source>
        <dbReference type="EMBL" id="QJI03016.1"/>
    </source>
</evidence>
<sequence>MLPKILYGNEAERIATVMELDVVFEGLDRSDKKGTECDKACPEIKPKMRMPSGNPLVYW</sequence>
<protein>
    <submittedName>
        <fullName evidence="1">Uncharacterized protein</fullName>
    </submittedName>
</protein>
<organism evidence="1">
    <name type="scientific">viral metagenome</name>
    <dbReference type="NCBI Taxonomy" id="1070528"/>
    <lineage>
        <taxon>unclassified sequences</taxon>
        <taxon>metagenomes</taxon>
        <taxon>organismal metagenomes</taxon>
    </lineage>
</organism>
<gene>
    <name evidence="1" type="ORF">TM448B03985_0002</name>
</gene>
<accession>A0A6M3Y3L5</accession>
<proteinExistence type="predicted"/>
<reference evidence="1" key="1">
    <citation type="submission" date="2020-03" db="EMBL/GenBank/DDBJ databases">
        <title>The deep terrestrial virosphere.</title>
        <authorList>
            <person name="Holmfeldt K."/>
            <person name="Nilsson E."/>
            <person name="Simone D."/>
            <person name="Lopez-Fernandez M."/>
            <person name="Wu X."/>
            <person name="de Brujin I."/>
            <person name="Lundin D."/>
            <person name="Andersson A."/>
            <person name="Bertilsson S."/>
            <person name="Dopson M."/>
        </authorList>
    </citation>
    <scope>NUCLEOTIDE SEQUENCE</scope>
    <source>
        <strain evidence="1">TM448B03985</strain>
    </source>
</reference>
<dbReference type="EMBL" id="MT145051">
    <property type="protein sequence ID" value="QJI03016.1"/>
    <property type="molecule type" value="Genomic_DNA"/>
</dbReference>
<name>A0A6M3Y3L5_9ZZZZ</name>
<dbReference type="AlphaFoldDB" id="A0A6M3Y3L5"/>